<accession>A0A0H3ZW67</accession>
<dbReference type="AlphaFoldDB" id="A0A0H3ZW67"/>
<sequence>MKKGLFVLGITFLEEQRGKQARLNISRPLKDLDTGTFKREVYGETGEVSEKYDTPILLDLTYAELLRSTGALVPRREYEVETAFDYDNPLEPSKVVKLIPVDKEIKDHFDASLKSKQG</sequence>
<dbReference type="EMBL" id="KP795699">
    <property type="protein sequence ID" value="AKN40540.1"/>
    <property type="molecule type" value="Genomic_DNA"/>
</dbReference>
<name>A0A0H3ZW67_9GAMM</name>
<evidence type="ECO:0000313" key="1">
    <source>
        <dbReference type="EMBL" id="AKN40540.1"/>
    </source>
</evidence>
<dbReference type="InterPro" id="IPR009712">
    <property type="entry name" value="Vibrio_phage_Vf33_Vpf117"/>
</dbReference>
<organism evidence="1">
    <name type="scientific">Enterovibrio norvegicus</name>
    <dbReference type="NCBI Taxonomy" id="188144"/>
    <lineage>
        <taxon>Bacteria</taxon>
        <taxon>Pseudomonadati</taxon>
        <taxon>Pseudomonadota</taxon>
        <taxon>Gammaproteobacteria</taxon>
        <taxon>Vibrionales</taxon>
        <taxon>Vibrionaceae</taxon>
        <taxon>Enterovibrio</taxon>
    </lineage>
</organism>
<dbReference type="Pfam" id="PF06950">
    <property type="entry name" value="DUF1293"/>
    <property type="match status" value="1"/>
</dbReference>
<proteinExistence type="predicted"/>
<reference evidence="1" key="1">
    <citation type="journal article" date="2015" name="MBio">
        <title>Eco-Evolutionary Dynamics of Episomes among Ecologically Cohesive Bacterial Populations.</title>
        <authorList>
            <person name="Xue H."/>
            <person name="Cordero O.X."/>
            <person name="Camas F.M."/>
            <person name="Trimble W."/>
            <person name="Meyer F."/>
            <person name="Guglielmini J."/>
            <person name="Rocha E.P."/>
            <person name="Polz M.F."/>
        </authorList>
    </citation>
    <scope>NUCLEOTIDE SEQUENCE</scope>
    <source>
        <strain evidence="1">FF_472</strain>
    </source>
</reference>
<protein>
    <submittedName>
        <fullName evidence="1">Phage integrase</fullName>
    </submittedName>
</protein>